<keyword evidence="4" id="KW-0539">Nucleus</keyword>
<name>G0S4X1_CHATD</name>
<dbReference type="EMBL" id="GL988041">
    <property type="protein sequence ID" value="EGS21342.1"/>
    <property type="molecule type" value="Genomic_DNA"/>
</dbReference>
<organism evidence="8">
    <name type="scientific">Chaetomium thermophilum (strain DSM 1495 / CBS 144.50 / IMI 039719)</name>
    <name type="common">Thermochaetoides thermophila</name>
    <dbReference type="NCBI Taxonomy" id="759272"/>
    <lineage>
        <taxon>Eukaryota</taxon>
        <taxon>Fungi</taxon>
        <taxon>Dikarya</taxon>
        <taxon>Ascomycota</taxon>
        <taxon>Pezizomycotina</taxon>
        <taxon>Sordariomycetes</taxon>
        <taxon>Sordariomycetidae</taxon>
        <taxon>Sordariales</taxon>
        <taxon>Chaetomiaceae</taxon>
        <taxon>Thermochaetoides</taxon>
    </lineage>
</organism>
<evidence type="ECO:0000256" key="3">
    <source>
        <dbReference type="ARBA" id="ARBA00022664"/>
    </source>
</evidence>
<feature type="region of interest" description="Disordered" evidence="5">
    <location>
        <begin position="290"/>
        <end position="336"/>
    </location>
</feature>
<proteinExistence type="inferred from homology"/>
<dbReference type="GeneID" id="18257235"/>
<sequence>MPSSPAMDIDDDDFYGPDEPQPPASQAAPAETAAPATKNESNPERELEEGEEEDEGGEMDEDEDSDIDIITDRPDSSKPPPPIQSRYSEIKNIPQRTPSSDTTTKPARKREEPKQPAPELQPVSSSKIDVNAIPIHKPTGKPITQVIIDEDLPDNDKPWRKPGTDLSDYFNYGFDEFTWALYAQKQEALRAEYNPEAIAASNKKLFEEMTNMMMMSGLMPPSMPGAGPGGAPGGPGVGAGGPGGSGMTAMPGMEGIPVEMQAVMQQMMASGIDPTQMDMNAMSAMLGMQGSGGQGTGGQGGQGQGFGGGFGGNQGQGYGYDQQMGGRGGRGRGRRW</sequence>
<feature type="compositionally biased region" description="Acidic residues" evidence="5">
    <location>
        <begin position="46"/>
        <end position="69"/>
    </location>
</feature>
<comment type="subcellular location">
    <subcellularLocation>
        <location evidence="1">Nucleus</location>
    </subcellularLocation>
</comment>
<dbReference type="OMA" id="FDEFTWE"/>
<dbReference type="GO" id="GO:0005847">
    <property type="term" value="C:mRNA cleavage and polyadenylation specificity factor complex"/>
    <property type="evidence" value="ECO:0007669"/>
    <property type="project" value="TreeGrafter"/>
</dbReference>
<dbReference type="KEGG" id="cthr:CTHT_0031970"/>
<dbReference type="Proteomes" id="UP000008066">
    <property type="component" value="Unassembled WGS sequence"/>
</dbReference>
<dbReference type="InterPro" id="IPR051187">
    <property type="entry name" value="Pre-mRNA_3'-end_processing_reg"/>
</dbReference>
<feature type="compositionally biased region" description="Polar residues" evidence="5">
    <location>
        <begin position="94"/>
        <end position="105"/>
    </location>
</feature>
<evidence type="ECO:0000256" key="5">
    <source>
        <dbReference type="SAM" id="MobiDB-lite"/>
    </source>
</evidence>
<dbReference type="RefSeq" id="XP_006693638.1">
    <property type="nucleotide sequence ID" value="XM_006693575.1"/>
</dbReference>
<evidence type="ECO:0000256" key="2">
    <source>
        <dbReference type="ARBA" id="ARBA00007459"/>
    </source>
</evidence>
<feature type="domain" description="Pre-mRNA polyadenylation factor Fip1" evidence="6">
    <location>
        <begin position="155"/>
        <end position="190"/>
    </location>
</feature>
<dbReference type="PANTHER" id="PTHR13484:SF0">
    <property type="entry name" value="PRE-MRNA 3'-END-PROCESSING FACTOR FIP1"/>
    <property type="match status" value="1"/>
</dbReference>
<dbReference type="STRING" id="759272.G0S4X1"/>
<feature type="region of interest" description="Disordered" evidence="5">
    <location>
        <begin position="1"/>
        <end position="126"/>
    </location>
</feature>
<protein>
    <submittedName>
        <fullName evidence="7">Putative pre-mRNA polyadenylation factor</fullName>
    </submittedName>
</protein>
<evidence type="ECO:0000256" key="1">
    <source>
        <dbReference type="ARBA" id="ARBA00004123"/>
    </source>
</evidence>
<dbReference type="Pfam" id="PF05182">
    <property type="entry name" value="Fip1"/>
    <property type="match status" value="1"/>
</dbReference>
<dbReference type="AlphaFoldDB" id="G0S4X1"/>
<dbReference type="OrthoDB" id="1917198at2759"/>
<evidence type="ECO:0000256" key="4">
    <source>
        <dbReference type="ARBA" id="ARBA00023242"/>
    </source>
</evidence>
<dbReference type="HOGENOM" id="CLU_039307_1_0_1"/>
<reference evidence="7 8" key="1">
    <citation type="journal article" date="2011" name="Cell">
        <title>Insight into structure and assembly of the nuclear pore complex by utilizing the genome of a eukaryotic thermophile.</title>
        <authorList>
            <person name="Amlacher S."/>
            <person name="Sarges P."/>
            <person name="Flemming D."/>
            <person name="van Noort V."/>
            <person name="Kunze R."/>
            <person name="Devos D.P."/>
            <person name="Arumugam M."/>
            <person name="Bork P."/>
            <person name="Hurt E."/>
        </authorList>
    </citation>
    <scope>NUCLEOTIDE SEQUENCE [LARGE SCALE GENOMIC DNA]</scope>
    <source>
        <strain evidence="8">DSM 1495 / CBS 144.50 / IMI 039719</strain>
    </source>
</reference>
<feature type="compositionally biased region" description="Gly residues" evidence="5">
    <location>
        <begin position="290"/>
        <end position="318"/>
    </location>
</feature>
<dbReference type="InterPro" id="IPR007854">
    <property type="entry name" value="Fip1_dom"/>
</dbReference>
<evidence type="ECO:0000313" key="7">
    <source>
        <dbReference type="EMBL" id="EGS21342.1"/>
    </source>
</evidence>
<gene>
    <name evidence="7" type="ORF">CTHT_0031970</name>
</gene>
<evidence type="ECO:0000259" key="6">
    <source>
        <dbReference type="Pfam" id="PF05182"/>
    </source>
</evidence>
<accession>G0S4X1</accession>
<feature type="compositionally biased region" description="Low complexity" evidence="5">
    <location>
        <begin position="24"/>
        <end position="37"/>
    </location>
</feature>
<dbReference type="PANTHER" id="PTHR13484">
    <property type="entry name" value="FIP1-LIKE 1 PROTEIN"/>
    <property type="match status" value="1"/>
</dbReference>
<dbReference type="eggNOG" id="KOG1049">
    <property type="taxonomic scope" value="Eukaryota"/>
</dbReference>
<evidence type="ECO:0000313" key="8">
    <source>
        <dbReference type="Proteomes" id="UP000008066"/>
    </source>
</evidence>
<keyword evidence="8" id="KW-1185">Reference proteome</keyword>
<comment type="similarity">
    <text evidence="2">Belongs to the FIP1 family.</text>
</comment>
<dbReference type="GO" id="GO:0006397">
    <property type="term" value="P:mRNA processing"/>
    <property type="evidence" value="ECO:0007669"/>
    <property type="project" value="UniProtKB-KW"/>
</dbReference>
<keyword evidence="3" id="KW-0507">mRNA processing</keyword>